<dbReference type="CDD" id="cd16449">
    <property type="entry name" value="RING-HC"/>
    <property type="match status" value="1"/>
</dbReference>
<dbReference type="InterPro" id="IPR013083">
    <property type="entry name" value="Znf_RING/FYVE/PHD"/>
</dbReference>
<dbReference type="InterPro" id="IPR051438">
    <property type="entry name" value="RNF_E3_ubiq-protein_ligase"/>
</dbReference>
<dbReference type="GeneID" id="100373099"/>
<reference evidence="4" key="1">
    <citation type="submission" date="2025-08" db="UniProtKB">
        <authorList>
            <consortium name="RefSeq"/>
        </authorList>
    </citation>
    <scope>IDENTIFICATION</scope>
    <source>
        <tissue evidence="4">Testes</tissue>
    </source>
</reference>
<dbReference type="SUPFAM" id="SSF57850">
    <property type="entry name" value="RING/U-box"/>
    <property type="match status" value="1"/>
</dbReference>
<organism evidence="3 4">
    <name type="scientific">Saccoglossus kowalevskii</name>
    <name type="common">Acorn worm</name>
    <dbReference type="NCBI Taxonomy" id="10224"/>
    <lineage>
        <taxon>Eukaryota</taxon>
        <taxon>Metazoa</taxon>
        <taxon>Hemichordata</taxon>
        <taxon>Enteropneusta</taxon>
        <taxon>Harrimaniidae</taxon>
        <taxon>Saccoglossus</taxon>
    </lineage>
</organism>
<dbReference type="InterPro" id="IPR025883">
    <property type="entry name" value="Cadherin-like_domain"/>
</dbReference>
<feature type="compositionally biased region" description="Basic and acidic residues" evidence="1">
    <location>
        <begin position="634"/>
        <end position="647"/>
    </location>
</feature>
<feature type="compositionally biased region" description="Basic and acidic residues" evidence="1">
    <location>
        <begin position="755"/>
        <end position="768"/>
    </location>
</feature>
<feature type="compositionally biased region" description="Low complexity" evidence="1">
    <location>
        <begin position="649"/>
        <end position="696"/>
    </location>
</feature>
<dbReference type="PANTHER" id="PTHR46016:SF1">
    <property type="entry name" value="RING-TYPE DOMAIN-CONTAINING PROTEIN"/>
    <property type="match status" value="1"/>
</dbReference>
<feature type="region of interest" description="Disordered" evidence="1">
    <location>
        <begin position="634"/>
        <end position="771"/>
    </location>
</feature>
<sequence length="935" mass="101496">MDDADLVELKVSPGKLTPKFNKNVTEYSITLASDVPKITFQCMTSDTGASYQIVGSGGSKTIQLTEGEVNVIKIEVTAEDGGTTKFYQINAKRLSAKDASLMGLQLSNGELIPEFEADTVTYTCSVPFTQSNITVKPAAPDKKTLVNVNGGDVAIPVPLNIGETSIDVTVTSADGSNTKVYSVIVSRKRLSRAVRFVDSKLSMKYECPICLGALYCPTSIKGSDPKHTFCLPCINELTRTSKFDPLDESPLELDWKISECGLDKEMSSSLVHSIYAYAGAEEKMKFSELGTHIKESSHKPKDLEENAESCSDCSRKVAKGEMEWHKAKLCTSKNTSRDTKHSVQVRSWEKRLQQVLDESNIDKLVKNSQDQLKAYKENLPRHGQAGSYSEGHSPLDALATASHNIASAIKIKSKQADLHYQLGLILEEQYYASDIDGPLLHSEDLWKQSNVQLLRGCVQLGKLLSTSPQDKYMTAEEILHSGAIIAVNNLCSLVNRGDVYQSMEWVLLDSHSQLLELLMMKKADPNIIAERCQRLSALIRSFTIPHSTQILQLQQKTCQTGVLIQPCNSYCLYLLGNAQLAMYENDPSSDNGKKAAQDAQLSFRAAIALEGKPVRGGEPPQQLSQQEWWMQIKKEEESKKAAEEKAKQKAAPAATKTATGPAGRGAAAARGAPAVRGGRGAPTAARGGAAATRGSATRGGAGARGGAAARGTARGGPAARGGTRGGAAAKPAAGKAAASVKSSASAATKPTEVVEPAKEEEKPKEEVKQAVPSNVPLNKMTYLPRLGLARILVKDDSTDTAEIQMLYNDVITMAPGVHDAYIELGEILVKKDPVQAVDVYAKFPFPEGDSSFDDAYIHGEIVRLLMKAEKYDDPRLEKHMIAWGRVMGIGALEKHVDVLDSKFKTKLLMNVYAGVNKKNVDDSDMQAFFKFKMWL</sequence>
<protein>
    <submittedName>
        <fullName evidence="4">Uncharacterized protein LOC100373099</fullName>
    </submittedName>
</protein>
<evidence type="ECO:0000256" key="1">
    <source>
        <dbReference type="SAM" id="MobiDB-lite"/>
    </source>
</evidence>
<feature type="domain" description="Cadherin-like beta-sandwich-like" evidence="2">
    <location>
        <begin position="17"/>
        <end position="93"/>
    </location>
</feature>
<evidence type="ECO:0000259" key="2">
    <source>
        <dbReference type="Pfam" id="PF12733"/>
    </source>
</evidence>
<dbReference type="Proteomes" id="UP000694865">
    <property type="component" value="Unplaced"/>
</dbReference>
<keyword evidence="3" id="KW-1185">Reference proteome</keyword>
<feature type="compositionally biased region" description="Low complexity" evidence="1">
    <location>
        <begin position="706"/>
        <end position="717"/>
    </location>
</feature>
<dbReference type="RefSeq" id="XP_002731401.1">
    <property type="nucleotide sequence ID" value="XM_002731355.2"/>
</dbReference>
<evidence type="ECO:0000313" key="4">
    <source>
        <dbReference type="RefSeq" id="XP_002731401.1"/>
    </source>
</evidence>
<proteinExistence type="predicted"/>
<evidence type="ECO:0000313" key="3">
    <source>
        <dbReference type="Proteomes" id="UP000694865"/>
    </source>
</evidence>
<gene>
    <name evidence="4" type="primary">LOC100373099</name>
</gene>
<dbReference type="Gene3D" id="3.30.40.10">
    <property type="entry name" value="Zinc/RING finger domain, C3HC4 (zinc finger)"/>
    <property type="match status" value="1"/>
</dbReference>
<feature type="compositionally biased region" description="Low complexity" evidence="1">
    <location>
        <begin position="726"/>
        <end position="754"/>
    </location>
</feature>
<dbReference type="PANTHER" id="PTHR46016">
    <property type="entry name" value="ZINC FINGER, RING/FYVE/PHD-TYPE"/>
    <property type="match status" value="1"/>
</dbReference>
<dbReference type="Pfam" id="PF12733">
    <property type="entry name" value="Cadherin-like"/>
    <property type="match status" value="2"/>
</dbReference>
<name>A0ABM0GJT0_SACKO</name>
<feature type="domain" description="Cadherin-like beta-sandwich-like" evidence="2">
    <location>
        <begin position="111"/>
        <end position="187"/>
    </location>
</feature>
<accession>A0ABM0GJT0</accession>